<gene>
    <name evidence="1" type="ORF">V6N11_012987</name>
</gene>
<name>A0ABR2A074_9ROSI</name>
<organism evidence="1 2">
    <name type="scientific">Hibiscus sabdariffa</name>
    <name type="common">roselle</name>
    <dbReference type="NCBI Taxonomy" id="183260"/>
    <lineage>
        <taxon>Eukaryota</taxon>
        <taxon>Viridiplantae</taxon>
        <taxon>Streptophyta</taxon>
        <taxon>Embryophyta</taxon>
        <taxon>Tracheophyta</taxon>
        <taxon>Spermatophyta</taxon>
        <taxon>Magnoliopsida</taxon>
        <taxon>eudicotyledons</taxon>
        <taxon>Gunneridae</taxon>
        <taxon>Pentapetalae</taxon>
        <taxon>rosids</taxon>
        <taxon>malvids</taxon>
        <taxon>Malvales</taxon>
        <taxon>Malvaceae</taxon>
        <taxon>Malvoideae</taxon>
        <taxon>Hibiscus</taxon>
    </lineage>
</organism>
<evidence type="ECO:0000313" key="1">
    <source>
        <dbReference type="EMBL" id="KAK8486245.1"/>
    </source>
</evidence>
<protein>
    <submittedName>
        <fullName evidence="1">Uncharacterized protein</fullName>
    </submittedName>
</protein>
<comment type="caution">
    <text evidence="1">The sequence shown here is derived from an EMBL/GenBank/DDBJ whole genome shotgun (WGS) entry which is preliminary data.</text>
</comment>
<dbReference type="PANTHER" id="PTHR36346:SF2">
    <property type="entry name" value="EXPRESSED PROTEIN"/>
    <property type="match status" value="1"/>
</dbReference>
<reference evidence="1 2" key="1">
    <citation type="journal article" date="2024" name="G3 (Bethesda)">
        <title>Genome assembly of Hibiscus sabdariffa L. provides insights into metabolisms of medicinal natural products.</title>
        <authorList>
            <person name="Kim T."/>
        </authorList>
    </citation>
    <scope>NUCLEOTIDE SEQUENCE [LARGE SCALE GENOMIC DNA]</scope>
    <source>
        <strain evidence="1">TK-2024</strain>
        <tissue evidence="1">Old leaves</tissue>
    </source>
</reference>
<sequence>MSAILGEWIDEVAAKLKEKVQAGKPFLSMRPKKEQQFPKEGHVEEKEASKHDANETTMSEATVCMLMDRAAEFQVLAI</sequence>
<accession>A0ABR2A074</accession>
<proteinExistence type="predicted"/>
<dbReference type="EMBL" id="JBBPBN010000452">
    <property type="protein sequence ID" value="KAK8486245.1"/>
    <property type="molecule type" value="Genomic_DNA"/>
</dbReference>
<dbReference type="Proteomes" id="UP001396334">
    <property type="component" value="Unassembled WGS sequence"/>
</dbReference>
<dbReference type="PANTHER" id="PTHR36346">
    <property type="entry name" value="EXPRESSED PROTEIN"/>
    <property type="match status" value="1"/>
</dbReference>
<evidence type="ECO:0000313" key="2">
    <source>
        <dbReference type="Proteomes" id="UP001396334"/>
    </source>
</evidence>
<keyword evidence="2" id="KW-1185">Reference proteome</keyword>